<organism evidence="1 2">
    <name type="scientific">Turnera subulata</name>
    <dbReference type="NCBI Taxonomy" id="218843"/>
    <lineage>
        <taxon>Eukaryota</taxon>
        <taxon>Viridiplantae</taxon>
        <taxon>Streptophyta</taxon>
        <taxon>Embryophyta</taxon>
        <taxon>Tracheophyta</taxon>
        <taxon>Spermatophyta</taxon>
        <taxon>Magnoliopsida</taxon>
        <taxon>eudicotyledons</taxon>
        <taxon>Gunneridae</taxon>
        <taxon>Pentapetalae</taxon>
        <taxon>rosids</taxon>
        <taxon>fabids</taxon>
        <taxon>Malpighiales</taxon>
        <taxon>Passifloraceae</taxon>
        <taxon>Turnera</taxon>
    </lineage>
</organism>
<dbReference type="EMBL" id="JAKUCV010001458">
    <property type="protein sequence ID" value="KAJ4846265.1"/>
    <property type="molecule type" value="Genomic_DNA"/>
</dbReference>
<proteinExistence type="predicted"/>
<reference evidence="1" key="1">
    <citation type="submission" date="2022-02" db="EMBL/GenBank/DDBJ databases">
        <authorList>
            <person name="Henning P.M."/>
            <person name="McCubbin A.G."/>
            <person name="Shore J.S."/>
        </authorList>
    </citation>
    <scope>NUCLEOTIDE SEQUENCE</scope>
    <source>
        <strain evidence="1">F60SS</strain>
        <tissue evidence="1">Leaves</tissue>
    </source>
</reference>
<reference evidence="1" key="2">
    <citation type="journal article" date="2023" name="Plants (Basel)">
        <title>Annotation of the Turnera subulata (Passifloraceae) Draft Genome Reveals the S-Locus Evolved after the Divergence of Turneroideae from Passifloroideae in a Stepwise Manner.</title>
        <authorList>
            <person name="Henning P.M."/>
            <person name="Roalson E.H."/>
            <person name="Mir W."/>
            <person name="McCubbin A.G."/>
            <person name="Shore J.S."/>
        </authorList>
    </citation>
    <scope>NUCLEOTIDE SEQUENCE</scope>
    <source>
        <strain evidence="1">F60SS</strain>
    </source>
</reference>
<accession>A0A9Q0GA51</accession>
<name>A0A9Q0GA51_9ROSI</name>
<sequence>MRILDGGIQCEIEAFGQCGHLNFKGQFHRQGADALALEMMSTFAGLLNFTDAEISNVALSLYFYVCDFLIAVSSDQFQS</sequence>
<dbReference type="AlphaFoldDB" id="A0A9Q0GA51"/>
<evidence type="ECO:0000313" key="2">
    <source>
        <dbReference type="Proteomes" id="UP001141552"/>
    </source>
</evidence>
<protein>
    <submittedName>
        <fullName evidence="1">Uncharacterized protein</fullName>
    </submittedName>
</protein>
<dbReference type="Proteomes" id="UP001141552">
    <property type="component" value="Unassembled WGS sequence"/>
</dbReference>
<keyword evidence="2" id="KW-1185">Reference proteome</keyword>
<comment type="caution">
    <text evidence="1">The sequence shown here is derived from an EMBL/GenBank/DDBJ whole genome shotgun (WGS) entry which is preliminary data.</text>
</comment>
<gene>
    <name evidence="1" type="ORF">Tsubulata_008781</name>
</gene>
<evidence type="ECO:0000313" key="1">
    <source>
        <dbReference type="EMBL" id="KAJ4846265.1"/>
    </source>
</evidence>